<reference evidence="2 3" key="1">
    <citation type="journal article" date="2019" name="Sci. Rep.">
        <title>Orb-weaving spider Araneus ventricosus genome elucidates the spidroin gene catalogue.</title>
        <authorList>
            <person name="Kono N."/>
            <person name="Nakamura H."/>
            <person name="Ohtoshi R."/>
            <person name="Moran D.A.P."/>
            <person name="Shinohara A."/>
            <person name="Yoshida Y."/>
            <person name="Fujiwara M."/>
            <person name="Mori M."/>
            <person name="Tomita M."/>
            <person name="Arakawa K."/>
        </authorList>
    </citation>
    <scope>NUCLEOTIDE SEQUENCE [LARGE SCALE GENOMIC DNA]</scope>
</reference>
<evidence type="ECO:0000313" key="3">
    <source>
        <dbReference type="Proteomes" id="UP000499080"/>
    </source>
</evidence>
<organism evidence="2 3">
    <name type="scientific">Araneus ventricosus</name>
    <name type="common">Orbweaver spider</name>
    <name type="synonym">Epeira ventricosa</name>
    <dbReference type="NCBI Taxonomy" id="182803"/>
    <lineage>
        <taxon>Eukaryota</taxon>
        <taxon>Metazoa</taxon>
        <taxon>Ecdysozoa</taxon>
        <taxon>Arthropoda</taxon>
        <taxon>Chelicerata</taxon>
        <taxon>Arachnida</taxon>
        <taxon>Araneae</taxon>
        <taxon>Araneomorphae</taxon>
        <taxon>Entelegynae</taxon>
        <taxon>Araneoidea</taxon>
        <taxon>Araneidae</taxon>
        <taxon>Araneus</taxon>
    </lineage>
</organism>
<proteinExistence type="predicted"/>
<dbReference type="Proteomes" id="UP000499080">
    <property type="component" value="Unassembled WGS sequence"/>
</dbReference>
<feature type="region of interest" description="Disordered" evidence="1">
    <location>
        <begin position="1"/>
        <end position="20"/>
    </location>
</feature>
<sequence>MRWRGSETRKNVSTWTQSPGPGCELSGTHFVILAERKRGMSVHLFLILISMGISGGYRTEGVDSANTPLKPFPGHKKCILFCENSVNDRTNLLRRKKLQLAELVLPSIVFTGY</sequence>
<feature type="compositionally biased region" description="Basic and acidic residues" evidence="1">
    <location>
        <begin position="1"/>
        <end position="10"/>
    </location>
</feature>
<gene>
    <name evidence="2" type="ORF">AVEN_160763_1</name>
</gene>
<evidence type="ECO:0000256" key="1">
    <source>
        <dbReference type="SAM" id="MobiDB-lite"/>
    </source>
</evidence>
<dbReference type="EMBL" id="BGPR01038271">
    <property type="protein sequence ID" value="GBO14095.1"/>
    <property type="molecule type" value="Genomic_DNA"/>
</dbReference>
<accession>A0A4Y2UM27</accession>
<keyword evidence="3" id="KW-1185">Reference proteome</keyword>
<dbReference type="AlphaFoldDB" id="A0A4Y2UM27"/>
<comment type="caution">
    <text evidence="2">The sequence shown here is derived from an EMBL/GenBank/DDBJ whole genome shotgun (WGS) entry which is preliminary data.</text>
</comment>
<protein>
    <submittedName>
        <fullName evidence="2">Uncharacterized protein</fullName>
    </submittedName>
</protein>
<evidence type="ECO:0000313" key="2">
    <source>
        <dbReference type="EMBL" id="GBO14095.1"/>
    </source>
</evidence>
<name>A0A4Y2UM27_ARAVE</name>